<organism evidence="7 8">
    <name type="scientific">Psychromarinibacter sediminicola</name>
    <dbReference type="NCBI Taxonomy" id="3033385"/>
    <lineage>
        <taxon>Bacteria</taxon>
        <taxon>Pseudomonadati</taxon>
        <taxon>Pseudomonadota</taxon>
        <taxon>Alphaproteobacteria</taxon>
        <taxon>Rhodobacterales</taxon>
        <taxon>Paracoccaceae</taxon>
        <taxon>Psychromarinibacter</taxon>
    </lineage>
</organism>
<dbReference type="EMBL" id="JARGYC010000024">
    <property type="protein sequence ID" value="MDF0601237.1"/>
    <property type="molecule type" value="Genomic_DNA"/>
</dbReference>
<feature type="region of interest" description="Disordered" evidence="6">
    <location>
        <begin position="356"/>
        <end position="375"/>
    </location>
</feature>
<keyword evidence="4" id="KW-0408">Iron</keyword>
<dbReference type="Pfam" id="PF12831">
    <property type="entry name" value="FAD_oxidored"/>
    <property type="match status" value="1"/>
</dbReference>
<sequence length="466" mass="49050">MSNSLSHRHHDVVVIGGGSAGIAAASAAASNGADTLLVDAGPMVGGELLSGIPIDGCLNTRGEWIVGGFLNSLLDDLKKMGGFVGAFFDWRTIWVVCVDPERMKLAVAHRLREDGAKLLLNSFVDEVVTDGDRVTGIVVLNKSGRTLITADIFLDCSGDGDVAAGAGADYQRGDGKGVFQPVSMVFRMAGVDTGRLLDFARDHPDNLALGENEWLNKSREECLRELIALGYPKVFLKADGPLMSKSIAEGELYPTALLAVIPVSADLRVVAINSTRVANVDATDTGALSATMPSLIDQVWNCQSFVQKRVPGFEEAAFAGIAPRIGIRETRRIVGEETLQGDDVLNAVKRDDGVAKGGHHVDVHGDGTDQLRRPVRDGGSYDIPLGCLLPKGIENMGVAGRCLSADRVAHGSARVMGTCIAMGQAVGTAAAMVCESNVPKPVLGDVPLPALRDRLVSQGAILDGTH</sequence>
<gene>
    <name evidence="7" type="ORF">P1J78_10895</name>
</gene>
<name>A0AAE3T8G3_9RHOB</name>
<accession>A0AAE3T8G3</accession>
<dbReference type="RefSeq" id="WP_275567376.1">
    <property type="nucleotide sequence ID" value="NZ_JARGYC010000024.1"/>
</dbReference>
<dbReference type="SUPFAM" id="SSF51905">
    <property type="entry name" value="FAD/NAD(P)-binding domain"/>
    <property type="match status" value="1"/>
</dbReference>
<dbReference type="InterPro" id="IPR036188">
    <property type="entry name" value="FAD/NAD-bd_sf"/>
</dbReference>
<dbReference type="GO" id="GO:0051539">
    <property type="term" value="F:4 iron, 4 sulfur cluster binding"/>
    <property type="evidence" value="ECO:0007669"/>
    <property type="project" value="UniProtKB-KW"/>
</dbReference>
<dbReference type="PANTHER" id="PTHR43498:SF1">
    <property type="entry name" value="COB--COM HETERODISULFIDE REDUCTASE IRON-SULFUR SUBUNIT A"/>
    <property type="match status" value="1"/>
</dbReference>
<keyword evidence="1" id="KW-0004">4Fe-4S</keyword>
<evidence type="ECO:0000256" key="1">
    <source>
        <dbReference type="ARBA" id="ARBA00022485"/>
    </source>
</evidence>
<dbReference type="InterPro" id="IPR039650">
    <property type="entry name" value="HdrA-like"/>
</dbReference>
<reference evidence="7" key="1">
    <citation type="submission" date="2023-03" db="EMBL/GenBank/DDBJ databases">
        <title>Multiphase analysis and comparison of six strains from genera Psychromarinibacter, Lutimaribacter, and Maritimibacter, including a novel species: Psychromarinibacter sediminicola sp. nov.</title>
        <authorList>
            <person name="Wang Y.-H."/>
            <person name="Ye M.-Q."/>
            <person name="Du Z.-J."/>
        </authorList>
    </citation>
    <scope>NUCLEOTIDE SEQUENCE</scope>
    <source>
        <strain evidence="7">C21-152</strain>
    </source>
</reference>
<dbReference type="PANTHER" id="PTHR43498">
    <property type="entry name" value="FERREDOXIN:COB-COM HETERODISULFIDE REDUCTASE SUBUNIT A"/>
    <property type="match status" value="1"/>
</dbReference>
<comment type="caution">
    <text evidence="7">The sequence shown here is derived from an EMBL/GenBank/DDBJ whole genome shotgun (WGS) entry which is preliminary data.</text>
</comment>
<dbReference type="GO" id="GO:0016491">
    <property type="term" value="F:oxidoreductase activity"/>
    <property type="evidence" value="ECO:0007669"/>
    <property type="project" value="UniProtKB-KW"/>
</dbReference>
<evidence type="ECO:0000313" key="8">
    <source>
        <dbReference type="Proteomes" id="UP001220964"/>
    </source>
</evidence>
<dbReference type="Gene3D" id="3.50.50.60">
    <property type="entry name" value="FAD/NAD(P)-binding domain"/>
    <property type="match status" value="1"/>
</dbReference>
<evidence type="ECO:0000256" key="4">
    <source>
        <dbReference type="ARBA" id="ARBA00023004"/>
    </source>
</evidence>
<evidence type="ECO:0000256" key="3">
    <source>
        <dbReference type="ARBA" id="ARBA00023002"/>
    </source>
</evidence>
<proteinExistence type="predicted"/>
<evidence type="ECO:0000256" key="6">
    <source>
        <dbReference type="SAM" id="MobiDB-lite"/>
    </source>
</evidence>
<dbReference type="AlphaFoldDB" id="A0AAE3T8G3"/>
<keyword evidence="2" id="KW-0479">Metal-binding</keyword>
<keyword evidence="8" id="KW-1185">Reference proteome</keyword>
<dbReference type="GO" id="GO:0046872">
    <property type="term" value="F:metal ion binding"/>
    <property type="evidence" value="ECO:0007669"/>
    <property type="project" value="UniProtKB-KW"/>
</dbReference>
<keyword evidence="5" id="KW-0411">Iron-sulfur</keyword>
<protein>
    <submittedName>
        <fullName evidence="7">FAD-dependent oxidoreductase</fullName>
    </submittedName>
</protein>
<evidence type="ECO:0000313" key="7">
    <source>
        <dbReference type="EMBL" id="MDF0601237.1"/>
    </source>
</evidence>
<evidence type="ECO:0000256" key="2">
    <source>
        <dbReference type="ARBA" id="ARBA00022723"/>
    </source>
</evidence>
<evidence type="ECO:0000256" key="5">
    <source>
        <dbReference type="ARBA" id="ARBA00023014"/>
    </source>
</evidence>
<dbReference type="Proteomes" id="UP001220964">
    <property type="component" value="Unassembled WGS sequence"/>
</dbReference>
<keyword evidence="3" id="KW-0560">Oxidoreductase</keyword>